<comment type="caution">
    <text evidence="1">The sequence shown here is derived from an EMBL/GenBank/DDBJ whole genome shotgun (WGS) entry which is preliminary data.</text>
</comment>
<accession>A0ABR9EWU3</accession>
<evidence type="ECO:0000313" key="2">
    <source>
        <dbReference type="Proteomes" id="UP001645039"/>
    </source>
</evidence>
<organism evidence="1 2">
    <name type="scientific">Halomonas casei</name>
    <dbReference type="NCBI Taxonomy" id="2742613"/>
    <lineage>
        <taxon>Bacteria</taxon>
        <taxon>Pseudomonadati</taxon>
        <taxon>Pseudomonadota</taxon>
        <taxon>Gammaproteobacteria</taxon>
        <taxon>Oceanospirillales</taxon>
        <taxon>Halomonadaceae</taxon>
        <taxon>Halomonas</taxon>
    </lineage>
</organism>
<reference evidence="1 2" key="1">
    <citation type="submission" date="2020-07" db="EMBL/GenBank/DDBJ databases">
        <title>Halophilic bacteria isolated from french cheeses.</title>
        <authorList>
            <person name="Kothe C.I."/>
            <person name="Farah-Kraiem B."/>
            <person name="Renault P."/>
            <person name="Dridi B."/>
        </authorList>
    </citation>
    <scope>NUCLEOTIDE SEQUENCE [LARGE SCALE GENOMIC DNA]</scope>
    <source>
        <strain evidence="1 2">FME1</strain>
    </source>
</reference>
<evidence type="ECO:0000313" key="1">
    <source>
        <dbReference type="EMBL" id="MBE0398683.1"/>
    </source>
</evidence>
<dbReference type="EMBL" id="RRZD01000001">
    <property type="protein sequence ID" value="MBE0398683.1"/>
    <property type="molecule type" value="Genomic_DNA"/>
</dbReference>
<proteinExistence type="predicted"/>
<protein>
    <submittedName>
        <fullName evidence="1">DUF2971 domain-containing protein</fullName>
    </submittedName>
</protein>
<dbReference type="RefSeq" id="WP_096277598.1">
    <property type="nucleotide sequence ID" value="NZ_CBCSBM010000003.1"/>
</dbReference>
<sequence>MSVPEFLFHYTSIEGLAHILSSKKIRFSRLDFLDDMDEGGSADILDWRKYFFVSCWSSSEEESIPLWSMYTNDMKGVRLKVKTDMFKKYRYSLDSVPSFMHLADTSSAPPGARVMLESYMPYDEMHGESYMVMPPSWRKEDWPYAIEYTNEESKLKQEILKQNSVTGQTTISYNEVARYKRKVWRFQDEWRFRLYCHNAAPRSLMGKMSETDYYNLMIKSLSMLGTGISQEHLYLTLDENVFENIEILMGPKVVEAERIMVNALKQKYCPSASLLNSQLSGKIR</sequence>
<dbReference type="Proteomes" id="UP001645039">
    <property type="component" value="Unassembled WGS sequence"/>
</dbReference>
<keyword evidence="2" id="KW-1185">Reference proteome</keyword>
<gene>
    <name evidence="1" type="ORF">EI168_00975</name>
</gene>
<name>A0ABR9EWU3_9GAMM</name>